<keyword evidence="2" id="KW-1185">Reference proteome</keyword>
<organism evidence="1 2">
    <name type="scientific">Nitrosomonas ureae</name>
    <dbReference type="NCBI Taxonomy" id="44577"/>
    <lineage>
        <taxon>Bacteria</taxon>
        <taxon>Pseudomonadati</taxon>
        <taxon>Pseudomonadota</taxon>
        <taxon>Betaproteobacteria</taxon>
        <taxon>Nitrosomonadales</taxon>
        <taxon>Nitrosomonadaceae</taxon>
        <taxon>Nitrosomonas</taxon>
    </lineage>
</organism>
<accession>A0A1H2DM41</accession>
<dbReference type="Proteomes" id="UP000182882">
    <property type="component" value="Unassembled WGS sequence"/>
</dbReference>
<sequence>MRGYFPIDIRDEENNDPVLDYRFLFKSPGIVSPADLADCLTQALRRALFPDAIVFVCIPSEFEQLSEVFKTDEGVKQALERASSKVCVAICKIDQLGNLGKPKYVKNQRNSLPLIETKYQEKIFREGLQTLFNTPNVLVPAPAGFIFVKPSKNRSKYFLRAEEALYETERVQFLAFAILGRIAKREKETQESIRVIFIDTMGIASLAYVLRELYHELYEKPRPRVESFHSYGGIRNIPIPLQGTSLCIISASSSMTMQRDWQKSTRCYSSEVITLITFKNAVDSEQAIYAFNEVDSINSNEDQLGLRDLRIVGEGFTREDVPLKQVLLKVSAHRQKRWFEIGSKYSELKLFSLMKVGDVGSKIRPIFVDGEQLLKSDDFDLFFEKEIMQCVPLSVQAIVHQDDKTSKKLAEKCAIRVKEIRKEKEALKVISARELENSPLDKVKALLIVAAVIGRGTRLLSISRDLRDLHDGARHYMIGFQLTESINDCEQLKKNLRFSANKSVINVSIMESLAIGRTVEDTYKAEIDLFGRWRGFPYLGERVDELRQKQGLSQNAFLPATLQNEGNLKLRKDFAFWKAEYDLGTDHSVAVLLTAALTLQHAREFNKFKDDDDRLASDTFQQVILDPENFARYNDGVIQAALLRAAHPIELDYSSHEGVSRRMTDILSGIFRMNSRQQGEAALEFAFALKSDRMKLYDSDMRRLKVEVRNLCEDSGKYIKLLKNILDIDFSEAWIDETSI</sequence>
<dbReference type="RefSeq" id="WP_062558321.1">
    <property type="nucleotide sequence ID" value="NZ_CP013341.1"/>
</dbReference>
<evidence type="ECO:0000313" key="2">
    <source>
        <dbReference type="Proteomes" id="UP000182882"/>
    </source>
</evidence>
<protein>
    <submittedName>
        <fullName evidence="1">Uncharacterized protein</fullName>
    </submittedName>
</protein>
<name>A0A1H2DM41_9PROT</name>
<dbReference type="AlphaFoldDB" id="A0A1H2DM41"/>
<dbReference type="KEGG" id="nur:ATY38_04915"/>
<dbReference type="EMBL" id="FNLN01000001">
    <property type="protein sequence ID" value="SDT83972.1"/>
    <property type="molecule type" value="Genomic_DNA"/>
</dbReference>
<reference evidence="2" key="1">
    <citation type="submission" date="2016-10" db="EMBL/GenBank/DDBJ databases">
        <authorList>
            <person name="Varghese N."/>
            <person name="Submissions S."/>
        </authorList>
    </citation>
    <scope>NUCLEOTIDE SEQUENCE [LARGE SCALE GENOMIC DNA]</scope>
    <source>
        <strain evidence="2">Nm10</strain>
    </source>
</reference>
<evidence type="ECO:0000313" key="1">
    <source>
        <dbReference type="EMBL" id="SDT83972.1"/>
    </source>
</evidence>
<proteinExistence type="predicted"/>
<gene>
    <name evidence="1" type="ORF">SAMN05216406_10168</name>
</gene>